<dbReference type="KEGG" id="vg:10971107"/>
<proteinExistence type="predicted"/>
<sequence length="62" mass="7365">MSSTEQWVVQVCYPTLSTNLKKIPAYRVFKICLYHILNYKTMFHKYLLGEIASLRRIIPNET</sequence>
<keyword evidence="2" id="KW-1185">Reference proteome</keyword>
<reference evidence="1 2" key="6">
    <citation type="journal article" date="1999" name="Virology">
        <title>Chlorella virus PBCV-1 encodes a functional homospermidine synthase.</title>
        <authorList>
            <person name="Kaiser A."/>
            <person name="Vollmert M."/>
            <person name="Tholl D."/>
            <person name="Graves M.V."/>
            <person name="Gurnon J.R."/>
            <person name="Xing W."/>
            <person name="Lisec A.D."/>
            <person name="Nickerson K.W."/>
            <person name="Van Etten J.L."/>
        </authorList>
    </citation>
    <scope>NUCLEOTIDE SEQUENCE [LARGE SCALE GENOMIC DNA]</scope>
</reference>
<evidence type="ECO:0000313" key="2">
    <source>
        <dbReference type="Proteomes" id="UP000000862"/>
    </source>
</evidence>
<reference evidence="1 2" key="5">
    <citation type="journal article" date="1997" name="Virology">
        <title>Analysis of 74 kb of DNA located at the right end of the 330-kb chlorella virus PBCV-1 genome.</title>
        <authorList>
            <person name="Li Y."/>
            <person name="Lu Z."/>
            <person name="Sun L."/>
            <person name="Ropp S."/>
            <person name="Kutish G.F."/>
            <person name="Rock D.L."/>
            <person name="Van Etten J.L."/>
        </authorList>
    </citation>
    <scope>NUCLEOTIDE SEQUENCE [LARGE SCALE GENOMIC DNA]</scope>
</reference>
<dbReference type="Proteomes" id="UP000000862">
    <property type="component" value="Segment"/>
</dbReference>
<reference evidence="1 2" key="8">
    <citation type="journal article" date="2010" name="J. Virol.">
        <title>Microarray analysis of Paramecium bursaria chlorella virus 1 transcription.</title>
        <authorList>
            <person name="Yanai-Balser G.M."/>
            <person name="Duncan G.A."/>
            <person name="Eudy J.D."/>
            <person name="Wang D."/>
            <person name="Li X."/>
            <person name="Agarkova I.V."/>
            <person name="Dunigan D.D."/>
            <person name="Van Etten J.L."/>
        </authorList>
    </citation>
    <scope>NUCLEOTIDE SEQUENCE [LARGE SCALE GENOMIC DNA]</scope>
</reference>
<dbReference type="EMBL" id="JF411744">
    <property type="protein sequence ID" value="AEI70088.1"/>
    <property type="molecule type" value="Genomic_DNA"/>
</dbReference>
<reference evidence="1 2" key="4">
    <citation type="journal article" date="1996" name="Virology">
        <title>Analysis of 76 kb of the chlorella virus PBCV-1 330-kb genome: map positions 182 to 258.</title>
        <authorList>
            <person name="Kutish G.F."/>
            <person name="Li Y."/>
            <person name="Lu Z."/>
            <person name="Furuta M."/>
            <person name="Rock D.L."/>
            <person name="Van Etten J.L."/>
        </authorList>
    </citation>
    <scope>NUCLEOTIDE SEQUENCE [LARGE SCALE GENOMIC DNA]</scope>
</reference>
<evidence type="ECO:0000313" key="1">
    <source>
        <dbReference type="EMBL" id="AEI70088.1"/>
    </source>
</evidence>
<accession>F8TU27</accession>
<reference evidence="1 2" key="1">
    <citation type="journal article" date="1995" name="Virology">
        <title>Analysis of 45 kb of DNA located at the left end of the chlorella virus PBCV-1 genome.</title>
        <authorList>
            <person name="Lu Z."/>
            <person name="Li Y."/>
            <person name="Zhang Y."/>
            <person name="Kutish G.F."/>
            <person name="Rock D.L."/>
            <person name="Van Etten J.L."/>
        </authorList>
    </citation>
    <scope>NUCLEOTIDE SEQUENCE [LARGE SCALE GENOMIC DNA]</scope>
</reference>
<protein>
    <submittedName>
        <fullName evidence="1">Uncharacterized protein</fullName>
    </submittedName>
</protein>
<reference evidence="1 2" key="7">
    <citation type="journal article" date="2000" name="Virology">
        <title>Characterization of a beta-1,3-glucanase encoded by chlorella virus PBCV-1.</title>
        <authorList>
            <person name="Sun L."/>
            <person name="Gurnon J.R."/>
            <person name="Adams B.J."/>
            <person name="Graves M.V."/>
            <person name="Van Etten J.L."/>
        </authorList>
    </citation>
    <scope>NUCLEOTIDE SEQUENCE [LARGE SCALE GENOMIC DNA]</scope>
</reference>
<reference evidence="1 2" key="2">
    <citation type="journal article" date="1995" name="Virology">
        <title>Analysis of 43 kb of the Chlorella virus PBCV-1 330-kb genome: map positions 45 to 88.</title>
        <authorList>
            <person name="Li Y."/>
            <person name="Lu Z."/>
            <person name="Burbank D.E."/>
            <person name="Kutish G.F."/>
            <person name="Rock D.L."/>
            <person name="Van Etten J.L."/>
        </authorList>
    </citation>
    <scope>NUCLEOTIDE SEQUENCE [LARGE SCALE GENOMIC DNA]</scope>
</reference>
<reference evidence="1 2" key="3">
    <citation type="journal article" date="1996" name="Virology">
        <title>Analysis of 94 kb of the chlorella virus PBCV-1 330-kb genome: map positions 88 to 182.</title>
        <authorList>
            <person name="Lu Z."/>
            <person name="Li Y."/>
            <person name="Que Q."/>
            <person name="Kutish G.F."/>
            <person name="Rock D.L."/>
            <person name="Van Etten J.L."/>
        </authorList>
    </citation>
    <scope>NUCLEOTIDE SEQUENCE [LARGE SCALE GENOMIC DNA]</scope>
</reference>
<organismHost>
    <name type="scientific">Chlorella</name>
    <dbReference type="NCBI Taxonomy" id="3071"/>
</organismHost>
<name>F8TU27_PBCV1</name>
<dbReference type="GeneID" id="10971107"/>
<dbReference type="RefSeq" id="YP_004678943.1">
    <property type="nucleotide sequence ID" value="NC_000852.5"/>
</dbReference>
<gene>
    <name evidence="1" type="primary">A384aL</name>
</gene>
<organism evidence="1 2">
    <name type="scientific">Paramecium bursaria Chlorella virus 1</name>
    <name type="common">PBCV-1</name>
    <dbReference type="NCBI Taxonomy" id="10506"/>
    <lineage>
        <taxon>Viruses</taxon>
        <taxon>Varidnaviria</taxon>
        <taxon>Bamfordvirae</taxon>
        <taxon>Nucleocytoviricota</taxon>
        <taxon>Megaviricetes</taxon>
        <taxon>Algavirales</taxon>
        <taxon>Phycodnaviridae</taxon>
        <taxon>Chlorovirus</taxon>
        <taxon>Chlorovirus vanettense</taxon>
    </lineage>
</organism>